<proteinExistence type="inferred from homology"/>
<dbReference type="SUPFAM" id="SSF53822">
    <property type="entry name" value="Periplasmic binding protein-like I"/>
    <property type="match status" value="1"/>
</dbReference>
<name>A0A3G2R7C5_9FIRM</name>
<evidence type="ECO:0000259" key="4">
    <source>
        <dbReference type="Pfam" id="PF13407"/>
    </source>
</evidence>
<protein>
    <submittedName>
        <fullName evidence="5">Sugar ABC transporter substrate-binding protein</fullName>
    </submittedName>
</protein>
<evidence type="ECO:0000256" key="3">
    <source>
        <dbReference type="ARBA" id="ARBA00022729"/>
    </source>
</evidence>
<evidence type="ECO:0000313" key="6">
    <source>
        <dbReference type="Proteomes" id="UP000280960"/>
    </source>
</evidence>
<dbReference type="InterPro" id="IPR028082">
    <property type="entry name" value="Peripla_BP_I"/>
</dbReference>
<evidence type="ECO:0000256" key="2">
    <source>
        <dbReference type="ARBA" id="ARBA00007639"/>
    </source>
</evidence>
<organism evidence="5 6">
    <name type="scientific">Biomaibacter acetigenes</name>
    <dbReference type="NCBI Taxonomy" id="2316383"/>
    <lineage>
        <taxon>Bacteria</taxon>
        <taxon>Bacillati</taxon>
        <taxon>Bacillota</taxon>
        <taxon>Clostridia</taxon>
        <taxon>Thermosediminibacterales</taxon>
        <taxon>Tepidanaerobacteraceae</taxon>
        <taxon>Biomaibacter</taxon>
    </lineage>
</organism>
<keyword evidence="3" id="KW-0732">Signal</keyword>
<reference evidence="5 6" key="1">
    <citation type="submission" date="2018-10" db="EMBL/GenBank/DDBJ databases">
        <authorList>
            <person name="Zhang X."/>
        </authorList>
    </citation>
    <scope>NUCLEOTIDE SEQUENCE [LARGE SCALE GENOMIC DNA]</scope>
    <source>
        <strain evidence="5 6">SK-G1</strain>
    </source>
</reference>
<dbReference type="AlphaFoldDB" id="A0A3G2R7C5"/>
<dbReference type="CDD" id="cd01536">
    <property type="entry name" value="PBP1_ABC_sugar_binding-like"/>
    <property type="match status" value="1"/>
</dbReference>
<evidence type="ECO:0000313" key="5">
    <source>
        <dbReference type="EMBL" id="AYO31336.1"/>
    </source>
</evidence>
<comment type="subcellular location">
    <subcellularLocation>
        <location evidence="1">Cell envelope</location>
    </subcellularLocation>
</comment>
<sequence>MKKVGTFRKNMLNEIKKIKEENIMKKSVASKMLAFLAIFAFVFTLVLTGCSSTESKKETQKEGTAKQEAKADKKQYTIAFSLKTVTNDDFQKAIADSIQKSVEASGNKFLLVTAGEQTAVATQVNQIEDLIMKKVDAIILNPMDSKAVIPALKKAKEANIPVVLVDTPVDKGNEDLYICYIGTDNFNAGVEAGKRMVKELNGQGNVLIVRGANGNAAGDKRVDGFKKGLEGSQIKIVGEEPGDWSNDKAMSVTQNMLQANSDVQGLFSASDVMLDGILQALKDKKKTGLTIMSVDGSKKAVDLIKTGEITGTMAQFPGKMGTMAVDTLLKVLDGSLDPSKVQKTIDSGTMVYDKTNLDEAYKWAF</sequence>
<accession>A0A3G2R7C5</accession>
<keyword evidence="6" id="KW-1185">Reference proteome</keyword>
<dbReference type="Proteomes" id="UP000280960">
    <property type="component" value="Chromosome"/>
</dbReference>
<gene>
    <name evidence="5" type="ORF">D2962_12670</name>
</gene>
<dbReference type="KEGG" id="bacg:D2962_12670"/>
<dbReference type="GO" id="GO:0030246">
    <property type="term" value="F:carbohydrate binding"/>
    <property type="evidence" value="ECO:0007669"/>
    <property type="project" value="UniProtKB-ARBA"/>
</dbReference>
<dbReference type="Pfam" id="PF13407">
    <property type="entry name" value="Peripla_BP_4"/>
    <property type="match status" value="1"/>
</dbReference>
<comment type="similarity">
    <text evidence="2">Belongs to the bacterial solute-binding protein 2 family.</text>
</comment>
<feature type="domain" description="Periplasmic binding protein" evidence="4">
    <location>
        <begin position="78"/>
        <end position="334"/>
    </location>
</feature>
<dbReference type="GO" id="GO:0030313">
    <property type="term" value="C:cell envelope"/>
    <property type="evidence" value="ECO:0007669"/>
    <property type="project" value="UniProtKB-SubCell"/>
</dbReference>
<dbReference type="EMBL" id="CP033169">
    <property type="protein sequence ID" value="AYO31336.1"/>
    <property type="molecule type" value="Genomic_DNA"/>
</dbReference>
<dbReference type="InterPro" id="IPR025997">
    <property type="entry name" value="SBP_2_dom"/>
</dbReference>
<evidence type="ECO:0000256" key="1">
    <source>
        <dbReference type="ARBA" id="ARBA00004196"/>
    </source>
</evidence>
<dbReference type="Gene3D" id="3.40.50.2300">
    <property type="match status" value="2"/>
</dbReference>
<dbReference type="PANTHER" id="PTHR46847">
    <property type="entry name" value="D-ALLOSE-BINDING PERIPLASMIC PROTEIN-RELATED"/>
    <property type="match status" value="1"/>
</dbReference>
<dbReference type="PANTHER" id="PTHR46847:SF1">
    <property type="entry name" value="D-ALLOSE-BINDING PERIPLASMIC PROTEIN-RELATED"/>
    <property type="match status" value="1"/>
</dbReference>